<dbReference type="Proteomes" id="UP001500064">
    <property type="component" value="Unassembled WGS sequence"/>
</dbReference>
<comment type="caution">
    <text evidence="3">The sequence shown here is derived from an EMBL/GenBank/DDBJ whole genome shotgun (WGS) entry which is preliminary data.</text>
</comment>
<feature type="transmembrane region" description="Helical" evidence="2">
    <location>
        <begin position="66"/>
        <end position="86"/>
    </location>
</feature>
<dbReference type="InterPro" id="IPR036259">
    <property type="entry name" value="MFS_trans_sf"/>
</dbReference>
<name>A0ABN2EQM2_9ACTN</name>
<evidence type="ECO:0008006" key="5">
    <source>
        <dbReference type="Google" id="ProtNLM"/>
    </source>
</evidence>
<evidence type="ECO:0000256" key="2">
    <source>
        <dbReference type="SAM" id="Phobius"/>
    </source>
</evidence>
<dbReference type="Gene3D" id="1.20.1250.20">
    <property type="entry name" value="MFS general substrate transporter like domains"/>
    <property type="match status" value="1"/>
</dbReference>
<proteinExistence type="predicted"/>
<feature type="transmembrane region" description="Helical" evidence="2">
    <location>
        <begin position="126"/>
        <end position="145"/>
    </location>
</feature>
<dbReference type="EMBL" id="BAAAMU010000003">
    <property type="protein sequence ID" value="GAA1613303.1"/>
    <property type="molecule type" value="Genomic_DNA"/>
</dbReference>
<evidence type="ECO:0000313" key="4">
    <source>
        <dbReference type="Proteomes" id="UP001500064"/>
    </source>
</evidence>
<keyword evidence="2" id="KW-1133">Transmembrane helix</keyword>
<protein>
    <recommendedName>
        <fullName evidence="5">HPP family protein</fullName>
    </recommendedName>
</protein>
<feature type="transmembrane region" description="Helical" evidence="2">
    <location>
        <begin position="98"/>
        <end position="120"/>
    </location>
</feature>
<feature type="compositionally biased region" description="Basic residues" evidence="1">
    <location>
        <begin position="174"/>
        <end position="184"/>
    </location>
</feature>
<gene>
    <name evidence="3" type="ORF">GCM10009733_006750</name>
</gene>
<evidence type="ECO:0000256" key="1">
    <source>
        <dbReference type="SAM" id="MobiDB-lite"/>
    </source>
</evidence>
<keyword evidence="2" id="KW-0472">Membrane</keyword>
<organism evidence="3 4">
    <name type="scientific">Nonomuraea maheshkhaliensis</name>
    <dbReference type="NCBI Taxonomy" id="419590"/>
    <lineage>
        <taxon>Bacteria</taxon>
        <taxon>Bacillati</taxon>
        <taxon>Actinomycetota</taxon>
        <taxon>Actinomycetes</taxon>
        <taxon>Streptosporangiales</taxon>
        <taxon>Streptosporangiaceae</taxon>
        <taxon>Nonomuraea</taxon>
    </lineage>
</organism>
<keyword evidence="4" id="KW-1185">Reference proteome</keyword>
<evidence type="ECO:0000313" key="3">
    <source>
        <dbReference type="EMBL" id="GAA1613303.1"/>
    </source>
</evidence>
<feature type="region of interest" description="Disordered" evidence="1">
    <location>
        <begin position="158"/>
        <end position="184"/>
    </location>
</feature>
<sequence>MVVSTTTENTSVEGWAVDIPFLRAGRDRSPVRITGNSPTFHSLIYFGGLAGPTRIAMAHFGPTDPKTIFCAYLACVIGALLMARLIRTKAERTARMISSALGLAGFAMSTTVPTSATPIVGSASTAVWLIPLAATAFMVLLNGVGEVMCRIWPDSTEQVDRSRSQQGSPATSRTVRRGGAKSTK</sequence>
<reference evidence="3 4" key="1">
    <citation type="journal article" date="2019" name="Int. J. Syst. Evol. Microbiol.">
        <title>The Global Catalogue of Microorganisms (GCM) 10K type strain sequencing project: providing services to taxonomists for standard genome sequencing and annotation.</title>
        <authorList>
            <consortium name="The Broad Institute Genomics Platform"/>
            <consortium name="The Broad Institute Genome Sequencing Center for Infectious Disease"/>
            <person name="Wu L."/>
            <person name="Ma J."/>
        </authorList>
    </citation>
    <scope>NUCLEOTIDE SEQUENCE [LARGE SCALE GENOMIC DNA]</scope>
    <source>
        <strain evidence="3 4">JCM 13929</strain>
    </source>
</reference>
<accession>A0ABN2EQM2</accession>
<keyword evidence="2" id="KW-0812">Transmembrane</keyword>
<feature type="compositionally biased region" description="Polar residues" evidence="1">
    <location>
        <begin position="164"/>
        <end position="173"/>
    </location>
</feature>